<protein>
    <submittedName>
        <fullName evidence="13">Methyl-accepting chemotaxis protein</fullName>
    </submittedName>
</protein>
<dbReference type="InterPro" id="IPR003660">
    <property type="entry name" value="HAMP_dom"/>
</dbReference>
<gene>
    <name evidence="13" type="ORF">KP005_05295</name>
</gene>
<dbReference type="PANTHER" id="PTHR32089:SF112">
    <property type="entry name" value="LYSOZYME-LIKE PROTEIN-RELATED"/>
    <property type="match status" value="1"/>
</dbReference>
<evidence type="ECO:0000256" key="9">
    <source>
        <dbReference type="PROSITE-ProRule" id="PRU00284"/>
    </source>
</evidence>
<comment type="similarity">
    <text evidence="8">Belongs to the methyl-accepting chemotaxis (MCP) protein family.</text>
</comment>
<evidence type="ECO:0000256" key="7">
    <source>
        <dbReference type="ARBA" id="ARBA00023224"/>
    </source>
</evidence>
<evidence type="ECO:0000256" key="5">
    <source>
        <dbReference type="ARBA" id="ARBA00022989"/>
    </source>
</evidence>
<dbReference type="CDD" id="cd06225">
    <property type="entry name" value="HAMP"/>
    <property type="match status" value="1"/>
</dbReference>
<keyword evidence="4 10" id="KW-0812">Transmembrane</keyword>
<keyword evidence="2" id="KW-1003">Cell membrane</keyword>
<dbReference type="EMBL" id="CP076724">
    <property type="protein sequence ID" value="QWV98703.1"/>
    <property type="molecule type" value="Genomic_DNA"/>
</dbReference>
<evidence type="ECO:0000313" key="13">
    <source>
        <dbReference type="EMBL" id="QWV98703.1"/>
    </source>
</evidence>
<evidence type="ECO:0000256" key="6">
    <source>
        <dbReference type="ARBA" id="ARBA00023136"/>
    </source>
</evidence>
<dbReference type="SMART" id="SM00304">
    <property type="entry name" value="HAMP"/>
    <property type="match status" value="1"/>
</dbReference>
<evidence type="ECO:0000256" key="4">
    <source>
        <dbReference type="ARBA" id="ARBA00022692"/>
    </source>
</evidence>
<reference evidence="13 14" key="1">
    <citation type="submission" date="2021-06" db="EMBL/GenBank/DDBJ databases">
        <title>Gemonas diversity in paddy soil.</title>
        <authorList>
            <person name="Liu G."/>
        </authorList>
    </citation>
    <scope>NUCLEOTIDE SEQUENCE [LARGE SCALE GENOMIC DNA]</scope>
    <source>
        <strain evidence="13 14">RG29</strain>
    </source>
</reference>
<evidence type="ECO:0000256" key="1">
    <source>
        <dbReference type="ARBA" id="ARBA00004651"/>
    </source>
</evidence>
<dbReference type="SMART" id="SM00283">
    <property type="entry name" value="MA"/>
    <property type="match status" value="1"/>
</dbReference>
<dbReference type="InterPro" id="IPR033479">
    <property type="entry name" value="dCache_1"/>
</dbReference>
<feature type="transmembrane region" description="Helical" evidence="10">
    <location>
        <begin position="276"/>
        <end position="298"/>
    </location>
</feature>
<dbReference type="Pfam" id="PF00672">
    <property type="entry name" value="HAMP"/>
    <property type="match status" value="1"/>
</dbReference>
<keyword evidence="5 10" id="KW-1133">Transmembrane helix</keyword>
<evidence type="ECO:0000256" key="8">
    <source>
        <dbReference type="ARBA" id="ARBA00029447"/>
    </source>
</evidence>
<keyword evidence="6 10" id="KW-0472">Membrane</keyword>
<evidence type="ECO:0000256" key="3">
    <source>
        <dbReference type="ARBA" id="ARBA00022500"/>
    </source>
</evidence>
<dbReference type="PROSITE" id="PS50111">
    <property type="entry name" value="CHEMOTAXIS_TRANSDUC_2"/>
    <property type="match status" value="1"/>
</dbReference>
<evidence type="ECO:0000313" key="14">
    <source>
        <dbReference type="Proteomes" id="UP000683493"/>
    </source>
</evidence>
<evidence type="ECO:0000259" key="11">
    <source>
        <dbReference type="PROSITE" id="PS50111"/>
    </source>
</evidence>
<feature type="domain" description="Methyl-accepting transducer" evidence="11">
    <location>
        <begin position="359"/>
        <end position="595"/>
    </location>
</feature>
<accession>A0ABX8JK71</accession>
<evidence type="ECO:0000256" key="2">
    <source>
        <dbReference type="ARBA" id="ARBA00022475"/>
    </source>
</evidence>
<keyword evidence="3" id="KW-0145">Chemotaxis</keyword>
<dbReference type="CDD" id="cd11386">
    <property type="entry name" value="MCP_signal"/>
    <property type="match status" value="1"/>
</dbReference>
<dbReference type="CDD" id="cd12913">
    <property type="entry name" value="PDC1_MCP_like"/>
    <property type="match status" value="1"/>
</dbReference>
<dbReference type="Pfam" id="PF00015">
    <property type="entry name" value="MCPsignal"/>
    <property type="match status" value="1"/>
</dbReference>
<dbReference type="Pfam" id="PF02743">
    <property type="entry name" value="dCache_1"/>
    <property type="match status" value="1"/>
</dbReference>
<evidence type="ECO:0000259" key="12">
    <source>
        <dbReference type="PROSITE" id="PS50885"/>
    </source>
</evidence>
<comment type="subcellular location">
    <subcellularLocation>
        <location evidence="1">Cell membrane</location>
        <topology evidence="1">Multi-pass membrane protein</topology>
    </subcellularLocation>
</comment>
<sequence>MNLRTKVNLTVVAVFAIAITSLVAAAFVSSSRIMSQMLQDKMIVLARENAANLDTWIQAKLAVVEAGAKDLARHPADPAYISNVIKTNNAAGGFSKTHPGYEDGTVIYSDDWKPPADYDPRKRPWYMEGKKKLKTGLTEPYIAASTGKGIITFISPMVDGGTLVGVYGSDVTLDFITKTVLGVKFGETGYAFLSDAAGRILAHPSPDYAMKKKLQELSPDFSNIEKEFGGKATGELSYRLNGKKMVMSFARVPATGWYLCVAMDHEEVAAPVRRQFAVLALIGALFLVVGLAVMVVFLKRLLAPLGLLCQRVSELAEGEGDLTARIDVGARRDELGELAAKLNTFIASVRGIIQQIADASGRLAGGAVTLTETAGSISLAVEEAAAQSVGVATASEEMAATASDIARNCHLAAQSSREATGTTRQGFSVLTATVHGIRERGELTRSNAEAISSLGERSEQIGAIVATIEDIADQTNLLALNAAIEAARAGEQGRGFAVVADEVRALAERTTRATKEISEMIRAMQTETRTAILSMEQGVEQTERGVEEAAQLEEALRRILEQVDAVTGQVNQIATAAEEQTATTGEISSNIHNVTAVVQQAARGSQQSADTAGQLANVARDLQGIVGRFKL</sequence>
<dbReference type="PANTHER" id="PTHR32089">
    <property type="entry name" value="METHYL-ACCEPTING CHEMOTAXIS PROTEIN MCPB"/>
    <property type="match status" value="1"/>
</dbReference>
<dbReference type="InterPro" id="IPR004089">
    <property type="entry name" value="MCPsignal_dom"/>
</dbReference>
<keyword evidence="7 9" id="KW-0807">Transducer</keyword>
<dbReference type="Proteomes" id="UP000683493">
    <property type="component" value="Chromosome"/>
</dbReference>
<evidence type="ECO:0000256" key="10">
    <source>
        <dbReference type="SAM" id="Phobius"/>
    </source>
</evidence>
<name>A0ABX8JK71_9BACT</name>
<dbReference type="CDD" id="cd12912">
    <property type="entry name" value="PDC2_MCP_like"/>
    <property type="match status" value="1"/>
</dbReference>
<keyword evidence="14" id="KW-1185">Reference proteome</keyword>
<organism evidence="13 14">
    <name type="scientific">Geomonas diazotrophica</name>
    <dbReference type="NCBI Taxonomy" id="2843197"/>
    <lineage>
        <taxon>Bacteria</taxon>
        <taxon>Pseudomonadati</taxon>
        <taxon>Thermodesulfobacteriota</taxon>
        <taxon>Desulfuromonadia</taxon>
        <taxon>Geobacterales</taxon>
        <taxon>Geobacteraceae</taxon>
        <taxon>Geomonas</taxon>
    </lineage>
</organism>
<proteinExistence type="inferred from homology"/>
<feature type="domain" description="HAMP" evidence="12">
    <location>
        <begin position="299"/>
        <end position="354"/>
    </location>
</feature>
<dbReference type="PROSITE" id="PS50885">
    <property type="entry name" value="HAMP"/>
    <property type="match status" value="1"/>
</dbReference>